<protein>
    <submittedName>
        <fullName evidence="5">Natural killer cells antigen CD94</fullName>
    </submittedName>
</protein>
<dbReference type="InterPro" id="IPR016187">
    <property type="entry name" value="CTDL_fold"/>
</dbReference>
<evidence type="ECO:0000256" key="2">
    <source>
        <dbReference type="SAM" id="MobiDB-lite"/>
    </source>
</evidence>
<keyword evidence="3" id="KW-0472">Membrane</keyword>
<dbReference type="SMART" id="SM00034">
    <property type="entry name" value="CLECT"/>
    <property type="match status" value="1"/>
</dbReference>
<feature type="compositionally biased region" description="Polar residues" evidence="2">
    <location>
        <begin position="41"/>
        <end position="50"/>
    </location>
</feature>
<evidence type="ECO:0000313" key="4">
    <source>
        <dbReference type="Proteomes" id="UP000186698"/>
    </source>
</evidence>
<feature type="region of interest" description="Disordered" evidence="2">
    <location>
        <begin position="1"/>
        <end position="55"/>
    </location>
</feature>
<proteinExistence type="predicted"/>
<dbReference type="Pfam" id="PF00059">
    <property type="entry name" value="Lectin_C"/>
    <property type="match status" value="1"/>
</dbReference>
<keyword evidence="3" id="KW-1133">Transmembrane helix</keyword>
<dbReference type="PaxDb" id="8355-A0A1L8GC27"/>
<dbReference type="RefSeq" id="XP_018119624.1">
    <property type="nucleotide sequence ID" value="XM_018264135.2"/>
</dbReference>
<keyword evidence="3" id="KW-0812">Transmembrane</keyword>
<dbReference type="Gene3D" id="3.10.100.10">
    <property type="entry name" value="Mannose-Binding Protein A, subunit A"/>
    <property type="match status" value="1"/>
</dbReference>
<dbReference type="Bgee" id="108717262">
    <property type="expression patterns" value="Expressed in blastula and 19 other cell types or tissues"/>
</dbReference>
<dbReference type="PANTHER" id="PTHR45710:SF8">
    <property type="entry name" value="RERATING FAMILY MEMBER 4"/>
    <property type="match status" value="1"/>
</dbReference>
<feature type="transmembrane region" description="Helical" evidence="3">
    <location>
        <begin position="73"/>
        <end position="94"/>
    </location>
</feature>
<dbReference type="GeneID" id="108717262"/>
<organism evidence="4 5">
    <name type="scientific">Xenopus laevis</name>
    <name type="common">African clawed frog</name>
    <dbReference type="NCBI Taxonomy" id="8355"/>
    <lineage>
        <taxon>Eukaryota</taxon>
        <taxon>Metazoa</taxon>
        <taxon>Chordata</taxon>
        <taxon>Craniata</taxon>
        <taxon>Vertebrata</taxon>
        <taxon>Euteleostomi</taxon>
        <taxon>Amphibia</taxon>
        <taxon>Batrachia</taxon>
        <taxon>Anura</taxon>
        <taxon>Pipoidea</taxon>
        <taxon>Pipidae</taxon>
        <taxon>Xenopodinae</taxon>
        <taxon>Xenopus</taxon>
        <taxon>Xenopus</taxon>
    </lineage>
</organism>
<evidence type="ECO:0000256" key="1">
    <source>
        <dbReference type="ARBA" id="ARBA00004401"/>
    </source>
</evidence>
<gene>
    <name evidence="5" type="primary">LOC108717262</name>
</gene>
<sequence>MKMPMTVSQRPEDEPFLSGNCRLDVNQFPTSDAAADPQLKGDQQNSSSTGPGHWEAATSQKQESIWLRLQQRICWWCSIAVVFAALGFGIGIFIGRSTVHQQIPVTCSPSCPDKWTLYNSTCYFASLETQDYNSSKYFCAEQGATLLLNNETVKAMKDLGMATNDRWIGLRRNQEGKWQWENGPLYKGEGLDNNENLNCAYFSGKIRTLECSSSRAFICMKHIKNDML</sequence>
<accession>A0A1L8GC27</accession>
<dbReference type="OrthoDB" id="6133475at2759"/>
<dbReference type="Proteomes" id="UP000186698">
    <property type="component" value="Chromosome 5L"/>
</dbReference>
<dbReference type="PROSITE" id="PS50041">
    <property type="entry name" value="C_TYPE_LECTIN_2"/>
    <property type="match status" value="1"/>
</dbReference>
<reference evidence="5" key="1">
    <citation type="submission" date="2025-08" db="UniProtKB">
        <authorList>
            <consortium name="RefSeq"/>
        </authorList>
    </citation>
    <scope>IDENTIFICATION</scope>
    <source>
        <strain evidence="5">J_2021</strain>
        <tissue evidence="5">Erythrocytes</tissue>
    </source>
</reference>
<dbReference type="AlphaFoldDB" id="A0A1L8GC27"/>
<dbReference type="GO" id="GO:0005886">
    <property type="term" value="C:plasma membrane"/>
    <property type="evidence" value="ECO:0007669"/>
    <property type="project" value="UniProtKB-SubCell"/>
</dbReference>
<dbReference type="KEGG" id="xla:108717262"/>
<dbReference type="InterPro" id="IPR001304">
    <property type="entry name" value="C-type_lectin-like"/>
</dbReference>
<dbReference type="STRING" id="8355.A0A1L8GC27"/>
<dbReference type="SUPFAM" id="SSF56436">
    <property type="entry name" value="C-type lectin-like"/>
    <property type="match status" value="1"/>
</dbReference>
<dbReference type="InterPro" id="IPR016186">
    <property type="entry name" value="C-type_lectin-like/link_sf"/>
</dbReference>
<dbReference type="InterPro" id="IPR050828">
    <property type="entry name" value="C-type_lectin/matrix_domain"/>
</dbReference>
<evidence type="ECO:0000256" key="3">
    <source>
        <dbReference type="SAM" id="Phobius"/>
    </source>
</evidence>
<comment type="subcellular location">
    <subcellularLocation>
        <location evidence="1">Cell membrane</location>
        <topology evidence="1">Single-pass type II membrane protein</topology>
    </subcellularLocation>
</comment>
<name>A0A1L8GC27_XENLA</name>
<dbReference type="PANTHER" id="PTHR45710">
    <property type="entry name" value="C-TYPE LECTIN DOMAIN-CONTAINING PROTEIN 180"/>
    <property type="match status" value="1"/>
</dbReference>
<evidence type="ECO:0000313" key="5">
    <source>
        <dbReference type="RefSeq" id="XP_018119624.1"/>
    </source>
</evidence>
<keyword evidence="4" id="KW-1185">Reference proteome</keyword>
<dbReference type="OMA" id="NENLNCA"/>